<dbReference type="PANTHER" id="PTHR46601:SF1">
    <property type="entry name" value="ADF-H DOMAIN-CONTAINING PROTEIN"/>
    <property type="match status" value="1"/>
</dbReference>
<feature type="region of interest" description="Disordered" evidence="1">
    <location>
        <begin position="1"/>
        <end position="33"/>
    </location>
</feature>
<dbReference type="InterPro" id="IPR047273">
    <property type="entry name" value="VRTN_OTU_dom"/>
</dbReference>
<name>A0AAV3YRU2_9GAST</name>
<accession>A0AAV3YRU2</accession>
<feature type="compositionally biased region" description="Basic and acidic residues" evidence="1">
    <location>
        <begin position="110"/>
        <end position="124"/>
    </location>
</feature>
<feature type="compositionally biased region" description="Low complexity" evidence="1">
    <location>
        <begin position="1"/>
        <end position="19"/>
    </location>
</feature>
<dbReference type="AlphaFoldDB" id="A0AAV3YRU2"/>
<evidence type="ECO:0000256" key="1">
    <source>
        <dbReference type="SAM" id="MobiDB-lite"/>
    </source>
</evidence>
<feature type="region of interest" description="Disordered" evidence="1">
    <location>
        <begin position="96"/>
        <end position="137"/>
    </location>
</feature>
<dbReference type="EMBL" id="BLXT01001440">
    <property type="protein sequence ID" value="GFN85651.1"/>
    <property type="molecule type" value="Genomic_DNA"/>
</dbReference>
<dbReference type="PANTHER" id="PTHR46601">
    <property type="entry name" value="ULP_PROTEASE DOMAIN-CONTAINING PROTEIN"/>
    <property type="match status" value="1"/>
</dbReference>
<dbReference type="Proteomes" id="UP000735302">
    <property type="component" value="Unassembled WGS sequence"/>
</dbReference>
<feature type="compositionally biased region" description="Basic residues" evidence="1">
    <location>
        <begin position="100"/>
        <end position="109"/>
    </location>
</feature>
<organism evidence="2 3">
    <name type="scientific">Plakobranchus ocellatus</name>
    <dbReference type="NCBI Taxonomy" id="259542"/>
    <lineage>
        <taxon>Eukaryota</taxon>
        <taxon>Metazoa</taxon>
        <taxon>Spiralia</taxon>
        <taxon>Lophotrochozoa</taxon>
        <taxon>Mollusca</taxon>
        <taxon>Gastropoda</taxon>
        <taxon>Heterobranchia</taxon>
        <taxon>Euthyneura</taxon>
        <taxon>Panpulmonata</taxon>
        <taxon>Sacoglossa</taxon>
        <taxon>Placobranchoidea</taxon>
        <taxon>Plakobranchidae</taxon>
        <taxon>Plakobranchus</taxon>
    </lineage>
</organism>
<evidence type="ECO:0000313" key="2">
    <source>
        <dbReference type="EMBL" id="GFN85651.1"/>
    </source>
</evidence>
<sequence length="1146" mass="130975">MGRTRGLGLRDLLCGVSKSSPKKGKSSAQRSFEYRQRLTPVELQLYKEKARERAKKQYHKVLTEEEKAARREASRIRSKQYRDRKKAECGRFLPLAHSTPKAKTRKQIHVQREQWRQQKSKQRENWTSQKRRRHREKSLAYYYKKQAEKASTLNGKVESMASAPVRGRAKDPALVSIGYSALAPTTDDTTTPASEVLRADAVCETVETAQINFDESECADSVNDASVCVSNNHNTETSGEERVIPLQSKTSLKFKERCKDIKPSEVIEKLDFELTSLKMKRSKDDIAKKKQYFKLLSSPISPVKQNLYKRKKQNKATENAIKYMKDQAVPLPSKSSVVTGDAGDANTRQILPQKMKWLLNDYNKTNPDYKVSIRTMYRQKPKNILSSRNRRYIQCLCEICTNVDLQLEAINPYLQTPINGREELSQMSLCAESNLTLSCLERSCTLCGVEGVREKLVFTMSFQSFVKWSSWDMVLTKHGKRRELVEKEGTLGDLMTSLMSALSDLSHHIFTFRWQYSQLKQAVYALKSRSAVAIFDFAENFLCQYQNEVQSSHWGYNQVTVHPCVLYYDCISCNQLITDYVVVLSDDLLHDSHFVRATTDIVIRHIVGQIGGLDRFVIFSDGCSAQYKSKLPFFHLLTSPHQTEVIRCYFGSRHGKSPCDSCGGLVKRLVSHDIRAGLCIIQSASAMHSHCSKTHSMPDANHPPGACAHTRRSFVLLENIDRSCDVSTELKTLSGTRKLHAIRRVGGRLQKRNLACFCGACERQDFAQCAHERFVHQWEFVEWQIPGSQPAKSCRSKEMLDSHDRGAFFKTLLKMSSACATFQELRQLAQSVERKVDSFGSLPQKQIFIEDGRYTIDSVANNILPPSVPANYFPLVTGSDGNCLPRAISLLIFGDENHHIEMRQRIAHTLAVQKKVFLDPHLWVDKEGSMSPSQLLQFLLNVADVGYDTSSPSDVFESETLSVAKNAIFMGLWQLFACAFLTKRRVVSHYPSRGWTVYQSHCNRMITPPNYDPNTHALHIMWSTTRSDMVEENWVSNHFVPLMPLVRPKTVQVSNHSTLEVELPIVDSIYLVDWHGQDYLAQVMDVDRSESAFLVKFMAQRKDMHYWPIKDDMSWEPFSILKREVQLTLVEAMSNSRVQYFSYDIL</sequence>
<reference evidence="2 3" key="1">
    <citation type="journal article" date="2021" name="Elife">
        <title>Chloroplast acquisition without the gene transfer in kleptoplastic sea slugs, Plakobranchus ocellatus.</title>
        <authorList>
            <person name="Maeda T."/>
            <person name="Takahashi S."/>
            <person name="Yoshida T."/>
            <person name="Shimamura S."/>
            <person name="Takaki Y."/>
            <person name="Nagai Y."/>
            <person name="Toyoda A."/>
            <person name="Suzuki Y."/>
            <person name="Arimoto A."/>
            <person name="Ishii H."/>
            <person name="Satoh N."/>
            <person name="Nishiyama T."/>
            <person name="Hasebe M."/>
            <person name="Maruyama T."/>
            <person name="Minagawa J."/>
            <person name="Obokata J."/>
            <person name="Shigenobu S."/>
        </authorList>
    </citation>
    <scope>NUCLEOTIDE SEQUENCE [LARGE SCALE GENOMIC DNA]</scope>
</reference>
<dbReference type="CDD" id="cd22791">
    <property type="entry name" value="OTU_VRTN"/>
    <property type="match status" value="1"/>
</dbReference>
<keyword evidence="3" id="KW-1185">Reference proteome</keyword>
<evidence type="ECO:0000313" key="3">
    <source>
        <dbReference type="Proteomes" id="UP000735302"/>
    </source>
</evidence>
<protein>
    <submittedName>
        <fullName evidence="2">Vertnin</fullName>
    </submittedName>
</protein>
<gene>
    <name evidence="2" type="ORF">PoB_001215700</name>
</gene>
<proteinExistence type="predicted"/>
<dbReference type="Gene3D" id="3.90.70.80">
    <property type="match status" value="1"/>
</dbReference>
<comment type="caution">
    <text evidence="2">The sequence shown here is derived from an EMBL/GenBank/DDBJ whole genome shotgun (WGS) entry which is preliminary data.</text>
</comment>